<dbReference type="EMBL" id="CP039865">
    <property type="protein sequence ID" value="QCK84897.1"/>
    <property type="molecule type" value="Genomic_DNA"/>
</dbReference>
<sequence>MFPYEDFDGLALAALVRKGEVTASELLDAALARIEAENPRLNAIVTRLDDLARQAIAGGLPKGPFEGVPFALKELLVSIVGAPTTSASRMLAGNMPAADSELVARYKRAGLVILAKTNSSEFGLAPATESHLFGETRNPWNLALSPGGSSGGSAAAVAARILPMGHATDGGGSIRIPASACGLFGLKPTRARITAGPEGGEGLGGLAAQHAVTRSVRDSAALLDATCGPMPGDPYTAPPPARSFLSEAQQPPGRLRIAVSTRAPTGVPVDPACVTAVEEAARLCEELGHHVEHGAPDFDAAEVRRATTIIFFANTALNVTRFNGGRLPEGDAIEPVTRAFAIAGLRVPATDYIAALQSLHRQARRIMAFYERVDLWLTPTLALPPQPIGAFDTHATDAEAWMAKVMAFIPFTVLCNVTGQPAMSVPLHWSDEGLPIGVHFAARTGEEGLLYRLAAQLEQARPWANRRPPY</sequence>
<dbReference type="InterPro" id="IPR036928">
    <property type="entry name" value="AS_sf"/>
</dbReference>
<organism evidence="5 6">
    <name type="scientific">Phreatobacter aquaticus</name>
    <dbReference type="NCBI Taxonomy" id="2570229"/>
    <lineage>
        <taxon>Bacteria</taxon>
        <taxon>Pseudomonadati</taxon>
        <taxon>Pseudomonadota</taxon>
        <taxon>Alphaproteobacteria</taxon>
        <taxon>Hyphomicrobiales</taxon>
        <taxon>Phreatobacteraceae</taxon>
        <taxon>Phreatobacter</taxon>
    </lineage>
</organism>
<dbReference type="InterPro" id="IPR020556">
    <property type="entry name" value="Amidase_CS"/>
</dbReference>
<dbReference type="InterPro" id="IPR023631">
    <property type="entry name" value="Amidase_dom"/>
</dbReference>
<evidence type="ECO:0000256" key="2">
    <source>
        <dbReference type="ARBA" id="ARBA00009199"/>
    </source>
</evidence>
<protein>
    <recommendedName>
        <fullName evidence="3">Indoleacetamide hydrolase</fullName>
    </recommendedName>
</protein>
<dbReference type="PANTHER" id="PTHR11895:SF7">
    <property type="entry name" value="GLUTAMYL-TRNA(GLN) AMIDOTRANSFERASE SUBUNIT A, MITOCHONDRIAL"/>
    <property type="match status" value="1"/>
</dbReference>
<dbReference type="KEGG" id="paqt:E8L99_03420"/>
<keyword evidence="6" id="KW-1185">Reference proteome</keyword>
<evidence type="ECO:0000259" key="4">
    <source>
        <dbReference type="Pfam" id="PF01425"/>
    </source>
</evidence>
<dbReference type="SUPFAM" id="SSF75304">
    <property type="entry name" value="Amidase signature (AS) enzymes"/>
    <property type="match status" value="1"/>
</dbReference>
<dbReference type="GO" id="GO:0003824">
    <property type="term" value="F:catalytic activity"/>
    <property type="evidence" value="ECO:0007669"/>
    <property type="project" value="InterPro"/>
</dbReference>
<dbReference type="Pfam" id="PF01425">
    <property type="entry name" value="Amidase"/>
    <property type="match status" value="1"/>
</dbReference>
<dbReference type="InterPro" id="IPR000120">
    <property type="entry name" value="Amidase"/>
</dbReference>
<reference evidence="5 6" key="1">
    <citation type="submission" date="2019-04" db="EMBL/GenBank/DDBJ databases">
        <title>Phreatobacter aquaticus sp. nov.</title>
        <authorList>
            <person name="Choi A."/>
            <person name="Baek K."/>
        </authorList>
    </citation>
    <scope>NUCLEOTIDE SEQUENCE [LARGE SCALE GENOMIC DNA]</scope>
    <source>
        <strain evidence="5 6">NMCR1094</strain>
    </source>
</reference>
<dbReference type="OrthoDB" id="9777859at2"/>
<dbReference type="PANTHER" id="PTHR11895">
    <property type="entry name" value="TRANSAMIDASE"/>
    <property type="match status" value="1"/>
</dbReference>
<evidence type="ECO:0000313" key="5">
    <source>
        <dbReference type="EMBL" id="QCK84897.1"/>
    </source>
</evidence>
<comment type="similarity">
    <text evidence="2">Belongs to the amidase family.</text>
</comment>
<comment type="function">
    <text evidence="1">Hydrolyzes indole-3-acetamide (IAM) into indole-3-acetic acid (IAA).</text>
</comment>
<evidence type="ECO:0000313" key="6">
    <source>
        <dbReference type="Proteomes" id="UP000298588"/>
    </source>
</evidence>
<gene>
    <name evidence="5" type="ORF">E8L99_03420</name>
</gene>
<name>A0A4D7QHP8_9HYPH</name>
<proteinExistence type="inferred from homology"/>
<dbReference type="Proteomes" id="UP000298588">
    <property type="component" value="Chromosome"/>
</dbReference>
<feature type="domain" description="Amidase" evidence="4">
    <location>
        <begin position="25"/>
        <end position="450"/>
    </location>
</feature>
<dbReference type="AlphaFoldDB" id="A0A4D7QHP8"/>
<dbReference type="Gene3D" id="3.90.1300.10">
    <property type="entry name" value="Amidase signature (AS) domain"/>
    <property type="match status" value="1"/>
</dbReference>
<accession>A0A4D7QHP8</accession>
<evidence type="ECO:0000256" key="3">
    <source>
        <dbReference type="ARBA" id="ARBA00021874"/>
    </source>
</evidence>
<evidence type="ECO:0000256" key="1">
    <source>
        <dbReference type="ARBA" id="ARBA00003871"/>
    </source>
</evidence>
<dbReference type="RefSeq" id="WP_137098231.1">
    <property type="nucleotide sequence ID" value="NZ_CP039865.1"/>
</dbReference>
<dbReference type="PROSITE" id="PS00571">
    <property type="entry name" value="AMIDASES"/>
    <property type="match status" value="1"/>
</dbReference>